<dbReference type="Pfam" id="PF02995">
    <property type="entry name" value="DUF229"/>
    <property type="match status" value="1"/>
</dbReference>
<reference evidence="2" key="1">
    <citation type="submission" date="2022-01" db="EMBL/GenBank/DDBJ databases">
        <authorList>
            <person name="King R."/>
        </authorList>
    </citation>
    <scope>NUCLEOTIDE SEQUENCE</scope>
</reference>
<dbReference type="PANTHER" id="PTHR10974">
    <property type="entry name" value="FI08016P-RELATED"/>
    <property type="match status" value="1"/>
</dbReference>
<name>A0A9N9QRC8_9CUCU</name>
<dbReference type="PANTHER" id="PTHR10974:SF73">
    <property type="entry name" value="FI21235P1"/>
    <property type="match status" value="1"/>
</dbReference>
<keyword evidence="1" id="KW-1133">Transmembrane helix</keyword>
<protein>
    <submittedName>
        <fullName evidence="2">Uncharacterized protein</fullName>
    </submittedName>
</protein>
<dbReference type="CDD" id="cd16021">
    <property type="entry name" value="ALP_like"/>
    <property type="match status" value="1"/>
</dbReference>
<accession>A0A9N9QRC8</accession>
<dbReference type="FunFam" id="3.40.720.10:FF:000017">
    <property type="entry name" value="Predicted protein"/>
    <property type="match status" value="1"/>
</dbReference>
<dbReference type="InterPro" id="IPR004245">
    <property type="entry name" value="DUF229"/>
</dbReference>
<organism evidence="2 3">
    <name type="scientific">Ceutorhynchus assimilis</name>
    <name type="common">cabbage seed weevil</name>
    <dbReference type="NCBI Taxonomy" id="467358"/>
    <lineage>
        <taxon>Eukaryota</taxon>
        <taxon>Metazoa</taxon>
        <taxon>Ecdysozoa</taxon>
        <taxon>Arthropoda</taxon>
        <taxon>Hexapoda</taxon>
        <taxon>Insecta</taxon>
        <taxon>Pterygota</taxon>
        <taxon>Neoptera</taxon>
        <taxon>Endopterygota</taxon>
        <taxon>Coleoptera</taxon>
        <taxon>Polyphaga</taxon>
        <taxon>Cucujiformia</taxon>
        <taxon>Curculionidae</taxon>
        <taxon>Ceutorhynchinae</taxon>
        <taxon>Ceutorhynchus</taxon>
    </lineage>
</organism>
<keyword evidence="3" id="KW-1185">Reference proteome</keyword>
<dbReference type="AlphaFoldDB" id="A0A9N9QRC8"/>
<dbReference type="GO" id="GO:0005615">
    <property type="term" value="C:extracellular space"/>
    <property type="evidence" value="ECO:0007669"/>
    <property type="project" value="TreeGrafter"/>
</dbReference>
<evidence type="ECO:0000313" key="3">
    <source>
        <dbReference type="Proteomes" id="UP001152799"/>
    </source>
</evidence>
<evidence type="ECO:0000256" key="1">
    <source>
        <dbReference type="SAM" id="Phobius"/>
    </source>
</evidence>
<proteinExistence type="predicted"/>
<dbReference type="EMBL" id="OU892283">
    <property type="protein sequence ID" value="CAG9771746.1"/>
    <property type="molecule type" value="Genomic_DNA"/>
</dbReference>
<dbReference type="OrthoDB" id="413313at2759"/>
<dbReference type="Gene3D" id="3.40.720.10">
    <property type="entry name" value="Alkaline Phosphatase, subunit A"/>
    <property type="match status" value="1"/>
</dbReference>
<evidence type="ECO:0000313" key="2">
    <source>
        <dbReference type="EMBL" id="CAG9771746.1"/>
    </source>
</evidence>
<dbReference type="Proteomes" id="UP001152799">
    <property type="component" value="Chromosome 7"/>
</dbReference>
<sequence length="650" mass="75118">MRYKKKMNCIAACKRKLVFALIIVIFIVFLLLWPHYWIINDIDRKLRLENIDLLIKKEASNLTCKQPVLDIYNPQIMKFVRKVAPIDCSKASIDWVKCTGSECVIQEDAKRKFGPIKCAFTDIIRVNDFELSDGKTTSSSEYYKLEKSDVVRANCQSADRKWSATLTGLRLDNSVWDRSNWEEMNKSALKMNVLMFGYDSLSRNAFIRKLPKTYEYLTKELGAIVLQGYNIIGDGTPQALIPILTGKTELELPDTRKRLRNTHFVNSYPFIWDDYKRAGYVTAFLEDLPSVGTFTYRLNGFKEVPTDHYMRPYYLANLGEQSKWPKLCTGEIPRHQVMLNMIKDFFSMYQTKPKFLFGFHGELSHDDYNLIGAADDDTLDLITELHNSGALNNTVLIVMADHGHRFADVRDTIQGKQEERLPFFSFTFPKWFKQKYPQAYDNFQSNANKLTTPFDIHKTLMDVLHLQNTGVADIVNNRAVSLFSQIPLERSCAHAYIEPHWCTCLDWETVSIEIPVTHLVMRITDTLVNKINQITESHRRICEKLSVKQVHGIMKMSPNKDLLKFSHNADIDGFVADLSANLQVDSDLYQIKATLVPGDSIFEASLRHFRDSDQMVLKISDISRINMYRSQAWCVEKNLPHLGKYCYCKK</sequence>
<keyword evidence="1" id="KW-0472">Membrane</keyword>
<dbReference type="InterPro" id="IPR017850">
    <property type="entry name" value="Alkaline_phosphatase_core_sf"/>
</dbReference>
<feature type="transmembrane region" description="Helical" evidence="1">
    <location>
        <begin position="20"/>
        <end position="39"/>
    </location>
</feature>
<keyword evidence="1" id="KW-0812">Transmembrane</keyword>
<dbReference type="SUPFAM" id="SSF53649">
    <property type="entry name" value="Alkaline phosphatase-like"/>
    <property type="match status" value="1"/>
</dbReference>
<gene>
    <name evidence="2" type="ORF">CEUTPL_LOCUS12171</name>
</gene>